<dbReference type="Gramene" id="MELO3C031176.2.1">
    <property type="protein sequence ID" value="MELO3C031176.2.1"/>
    <property type="gene ID" value="MELO3C031176.2"/>
</dbReference>
<proteinExistence type="predicted"/>
<dbReference type="AlphaFoldDB" id="A0A9I9EAT9"/>
<reference evidence="1" key="1">
    <citation type="submission" date="2023-03" db="UniProtKB">
        <authorList>
            <consortium name="EnsemblPlants"/>
        </authorList>
    </citation>
    <scope>IDENTIFICATION</scope>
</reference>
<evidence type="ECO:0000313" key="1">
    <source>
        <dbReference type="EnsemblPlants" id="MELO3C031176.2.1"/>
    </source>
</evidence>
<sequence length="65" mass="7814">MACVEFKYGLLETFQDNLVEKQITSLLRYTCIKDSTRFLMHWRLTFTRLSICHMKNKTKHTVESQ</sequence>
<dbReference type="EnsemblPlants" id="MELO3C031176.2.1">
    <property type="protein sequence ID" value="MELO3C031176.2.1"/>
    <property type="gene ID" value="MELO3C031176.2"/>
</dbReference>
<accession>A0A9I9EAT9</accession>
<name>A0A9I9EAT9_CUCME</name>
<organism evidence="1">
    <name type="scientific">Cucumis melo</name>
    <name type="common">Muskmelon</name>
    <dbReference type="NCBI Taxonomy" id="3656"/>
    <lineage>
        <taxon>Eukaryota</taxon>
        <taxon>Viridiplantae</taxon>
        <taxon>Streptophyta</taxon>
        <taxon>Embryophyta</taxon>
        <taxon>Tracheophyta</taxon>
        <taxon>Spermatophyta</taxon>
        <taxon>Magnoliopsida</taxon>
        <taxon>eudicotyledons</taxon>
        <taxon>Gunneridae</taxon>
        <taxon>Pentapetalae</taxon>
        <taxon>rosids</taxon>
        <taxon>fabids</taxon>
        <taxon>Cucurbitales</taxon>
        <taxon>Cucurbitaceae</taxon>
        <taxon>Benincaseae</taxon>
        <taxon>Cucumis</taxon>
    </lineage>
</organism>
<protein>
    <submittedName>
        <fullName evidence="1">Uncharacterized protein</fullName>
    </submittedName>
</protein>